<reference evidence="1" key="1">
    <citation type="submission" date="2020-03" db="EMBL/GenBank/DDBJ databases">
        <title>The deep terrestrial virosphere.</title>
        <authorList>
            <person name="Holmfeldt K."/>
            <person name="Nilsson E."/>
            <person name="Simone D."/>
            <person name="Lopez-Fernandez M."/>
            <person name="Wu X."/>
            <person name="de Brujin I."/>
            <person name="Lundin D."/>
            <person name="Andersson A."/>
            <person name="Bertilsson S."/>
            <person name="Dopson M."/>
        </authorList>
    </citation>
    <scope>NUCLEOTIDE SEQUENCE</scope>
    <source>
        <strain evidence="1">MM415A04014</strain>
    </source>
</reference>
<proteinExistence type="predicted"/>
<name>A0A6M3JIR3_9ZZZZ</name>
<sequence>MPSKWTFTIKPIRELLDRYVGDGKGWIDPFAGMNSPAEFTNDLNPEMPAAYHLLAEDFCKQIEGAFKGVLFDPPYSYRQISECYSGVGIKASQLDTSNRFYNSVKNAICDKIIIGGYVISFGWSSNDFGKNRGFKIVEILLIAHGEHHNDTIVTVEVKTHEQARL</sequence>
<organism evidence="1">
    <name type="scientific">viral metagenome</name>
    <dbReference type="NCBI Taxonomy" id="1070528"/>
    <lineage>
        <taxon>unclassified sequences</taxon>
        <taxon>metagenomes</taxon>
        <taxon>organismal metagenomes</taxon>
    </lineage>
</organism>
<dbReference type="GO" id="GO:0008168">
    <property type="term" value="F:methyltransferase activity"/>
    <property type="evidence" value="ECO:0007669"/>
    <property type="project" value="UniProtKB-KW"/>
</dbReference>
<dbReference type="GO" id="GO:0032259">
    <property type="term" value="P:methylation"/>
    <property type="evidence" value="ECO:0007669"/>
    <property type="project" value="UniProtKB-KW"/>
</dbReference>
<dbReference type="AlphaFoldDB" id="A0A6M3JIR3"/>
<dbReference type="EMBL" id="MT141762">
    <property type="protein sequence ID" value="QJA70079.1"/>
    <property type="molecule type" value="Genomic_DNA"/>
</dbReference>
<gene>
    <name evidence="1" type="ORF">MM415A04014_0009</name>
</gene>
<keyword evidence="1" id="KW-0489">Methyltransferase</keyword>
<protein>
    <submittedName>
        <fullName evidence="1">Putative methyltransferase</fullName>
    </submittedName>
</protein>
<evidence type="ECO:0000313" key="1">
    <source>
        <dbReference type="EMBL" id="QJA70079.1"/>
    </source>
</evidence>
<keyword evidence="1" id="KW-0808">Transferase</keyword>
<accession>A0A6M3JIR3</accession>